<reference evidence="1" key="1">
    <citation type="submission" date="2022-10" db="EMBL/GenBank/DDBJ databases">
        <title>Complete Genome of Trichothecium roseum strain YXFP-22015, a Plant Pathogen Isolated from Citrus.</title>
        <authorList>
            <person name="Wang Y."/>
            <person name="Zhu L."/>
        </authorList>
    </citation>
    <scope>NUCLEOTIDE SEQUENCE</scope>
    <source>
        <strain evidence="1">YXFP-22015</strain>
    </source>
</reference>
<sequence>MPYQLDTHVLTVDANVIHKVDTANPANLYSMWTVFSRCADSVEQGRRLENLSWRIWQKEKLAECGNHQTTSAAPNSNSNTQALPQDIPSDTRISDVPALSGSVDSIADADETVEITSVSAPLEIVRPKIQRQDSSTSSKSNFEKLIVSIVQDKEPLSVPTQPKITMAPVKDTREPQPSLERSGSTTTESQSPSKASDRSVDSQPSPEIQPSKTNVIRGFFPSSIPTTQITPPKPSMNATIPEPASSPAAQAVLTKNSKMFQVGCSPSSSEQSHTPEPRKKRMFQVGAGSSEEEGSLKSALSPRVGGGLASHKKQTSFSNVVTTHHVDDDDNDNAIDSDDSEDDYIDESAIDDDDDSSDWEDSIEESGKSSVDDKYFKRVDSKVNLTSRRSLITLMLAQGEERSRKLGSQASQSTSALPRAAQTPALGASPNDSDEAPLMMKAMRQSNLRPIAEAPRSNPQAIPAPSRSSQAQGALSPRTTRRNMLATELTESLRRHLLWERQQKSATANAVMKRRHTSHDVANLKQYPEQACMKKSEDVNVSSWNQYFAKETGDSYHSKGW</sequence>
<proteinExistence type="predicted"/>
<keyword evidence="2" id="KW-1185">Reference proteome</keyword>
<accession>A0ACC0V2L6</accession>
<dbReference type="Proteomes" id="UP001163324">
    <property type="component" value="Chromosome 4"/>
</dbReference>
<protein>
    <submittedName>
        <fullName evidence="1">Uncharacterized protein</fullName>
    </submittedName>
</protein>
<comment type="caution">
    <text evidence="1">The sequence shown here is derived from an EMBL/GenBank/DDBJ whole genome shotgun (WGS) entry which is preliminary data.</text>
</comment>
<gene>
    <name evidence="1" type="ORF">N3K66_004946</name>
</gene>
<evidence type="ECO:0000313" key="2">
    <source>
        <dbReference type="Proteomes" id="UP001163324"/>
    </source>
</evidence>
<evidence type="ECO:0000313" key="1">
    <source>
        <dbReference type="EMBL" id="KAI9900684.1"/>
    </source>
</evidence>
<dbReference type="EMBL" id="CM047943">
    <property type="protein sequence ID" value="KAI9900684.1"/>
    <property type="molecule type" value="Genomic_DNA"/>
</dbReference>
<organism evidence="1 2">
    <name type="scientific">Trichothecium roseum</name>
    <dbReference type="NCBI Taxonomy" id="47278"/>
    <lineage>
        <taxon>Eukaryota</taxon>
        <taxon>Fungi</taxon>
        <taxon>Dikarya</taxon>
        <taxon>Ascomycota</taxon>
        <taxon>Pezizomycotina</taxon>
        <taxon>Sordariomycetes</taxon>
        <taxon>Hypocreomycetidae</taxon>
        <taxon>Hypocreales</taxon>
        <taxon>Hypocreales incertae sedis</taxon>
        <taxon>Trichothecium</taxon>
    </lineage>
</organism>
<name>A0ACC0V2L6_9HYPO</name>